<dbReference type="EMBL" id="GDQN01009121">
    <property type="protein sequence ID" value="JAT81933.1"/>
    <property type="molecule type" value="Transcribed_RNA"/>
</dbReference>
<dbReference type="OrthoDB" id="2115703at2759"/>
<accession>A0A1E1W4M2</accession>
<reference evidence="1" key="1">
    <citation type="submission" date="2015-09" db="EMBL/GenBank/DDBJ databases">
        <title>De novo assembly of Pectinophora gossypiella (Pink Bollworm) gut transcriptome.</title>
        <authorList>
            <person name="Tassone E.E."/>
        </authorList>
    </citation>
    <scope>NUCLEOTIDE SEQUENCE</scope>
</reference>
<evidence type="ECO:0000313" key="1">
    <source>
        <dbReference type="EMBL" id="JAT81933.1"/>
    </source>
</evidence>
<dbReference type="AlphaFoldDB" id="A0A1E1W4M2"/>
<gene>
    <name evidence="1" type="ORF">g.12</name>
</gene>
<name>A0A1E1W4M2_PECGO</name>
<sequence length="153" mass="17794">MFLKSQAAFLRTMKHNEEFDYTKVDRILHKMSEITGLKIKDLKKESDKFSVIKHFLDEKYKDSWVDDRGIKAIESAYEMQELIRNISKHAASASDFVIQPDLVKVSDAKYKKEIGPMPVFNDANRGPKTDSIKPGVMDKIDEETYEYEVRMPL</sequence>
<protein>
    <submittedName>
        <fullName evidence="1">Uncharacterized protein</fullName>
    </submittedName>
</protein>
<proteinExistence type="predicted"/>
<organism evidence="1">
    <name type="scientific">Pectinophora gossypiella</name>
    <name type="common">Cotton pink bollworm</name>
    <name type="synonym">Depressaria gossypiella</name>
    <dbReference type="NCBI Taxonomy" id="13191"/>
    <lineage>
        <taxon>Eukaryota</taxon>
        <taxon>Metazoa</taxon>
        <taxon>Ecdysozoa</taxon>
        <taxon>Arthropoda</taxon>
        <taxon>Hexapoda</taxon>
        <taxon>Insecta</taxon>
        <taxon>Pterygota</taxon>
        <taxon>Neoptera</taxon>
        <taxon>Endopterygota</taxon>
        <taxon>Lepidoptera</taxon>
        <taxon>Glossata</taxon>
        <taxon>Ditrysia</taxon>
        <taxon>Gelechioidea</taxon>
        <taxon>Gelechiidae</taxon>
        <taxon>Apatetrinae</taxon>
        <taxon>Pectinophora</taxon>
    </lineage>
</organism>